<dbReference type="InterPro" id="IPR055794">
    <property type="entry name" value="DUF7370"/>
</dbReference>
<dbReference type="EMBL" id="MLFS01000042">
    <property type="protein sequence ID" value="ORM72370.1"/>
    <property type="molecule type" value="Genomic_DNA"/>
</dbReference>
<reference evidence="1 2" key="1">
    <citation type="journal article" date="2017" name="Antonie Van Leeuwenhoek">
        <title>Phylogenomic resolution of the bacterial genus Pantoea and its relationship with Erwinia and Tatumella.</title>
        <authorList>
            <person name="Palmer M."/>
            <person name="Steenkamp E.T."/>
            <person name="Coetzee M.P."/>
            <person name="Chan W.Y."/>
            <person name="van Zyl E."/>
            <person name="De Maayer P."/>
            <person name="Coutinho T.A."/>
            <person name="Blom J."/>
            <person name="Smits T.H."/>
            <person name="Duffy B."/>
            <person name="Venter S.N."/>
        </authorList>
    </citation>
    <scope>NUCLEOTIDE SEQUENCE [LARGE SCALE GENOMIC DNA]</scope>
    <source>
        <strain evidence="1 2">LMG 26277</strain>
    </source>
</reference>
<dbReference type="OrthoDB" id="6538864at2"/>
<dbReference type="RefSeq" id="WP_128601998.1">
    <property type="nucleotide sequence ID" value="NZ_MLFS01000042.1"/>
</dbReference>
<evidence type="ECO:0000313" key="1">
    <source>
        <dbReference type="EMBL" id="ORM72370.1"/>
    </source>
</evidence>
<protein>
    <recommendedName>
        <fullName evidence="3">Gp11</fullName>
    </recommendedName>
</protein>
<accession>A0A1X1D724</accession>
<dbReference type="Proteomes" id="UP000193104">
    <property type="component" value="Unassembled WGS sequence"/>
</dbReference>
<dbReference type="AlphaFoldDB" id="A0A1X1D724"/>
<evidence type="ECO:0000313" key="2">
    <source>
        <dbReference type="Proteomes" id="UP000193104"/>
    </source>
</evidence>
<comment type="caution">
    <text evidence="1">The sequence shown here is derived from an EMBL/GenBank/DDBJ whole genome shotgun (WGS) entry which is preliminary data.</text>
</comment>
<dbReference type="Pfam" id="PF24085">
    <property type="entry name" value="DUF7370"/>
    <property type="match status" value="1"/>
</dbReference>
<proteinExistence type="predicted"/>
<gene>
    <name evidence="1" type="ORF">HA48_14525</name>
</gene>
<dbReference type="STRING" id="1076551.HA48_14525"/>
<organism evidence="1 2">
    <name type="scientific">Pantoea wallisii</name>
    <dbReference type="NCBI Taxonomy" id="1076551"/>
    <lineage>
        <taxon>Bacteria</taxon>
        <taxon>Pseudomonadati</taxon>
        <taxon>Pseudomonadota</taxon>
        <taxon>Gammaproteobacteria</taxon>
        <taxon>Enterobacterales</taxon>
        <taxon>Erwiniaceae</taxon>
        <taxon>Pantoea</taxon>
    </lineage>
</organism>
<name>A0A1X1D724_9GAMM</name>
<evidence type="ECO:0008006" key="3">
    <source>
        <dbReference type="Google" id="ProtNLM"/>
    </source>
</evidence>
<sequence length="125" mass="13102">MAAHITLDDVKPLMAELGFTVPDAVLQLLIDQVNVTSACMDGAGYSESLQKLMLIYAAARLAALSGARKIASQHAPSGASRSFTYDSAGTDYLYRQLLAWDKNGCLGGLPISGVSVGFFEVVGGC</sequence>
<keyword evidence="2" id="KW-1185">Reference proteome</keyword>